<keyword evidence="2" id="KW-1185">Reference proteome</keyword>
<reference evidence="2" key="1">
    <citation type="submission" date="2017-01" db="EMBL/GenBank/DDBJ databases">
        <authorList>
            <person name="Varghese N."/>
            <person name="Submissions S."/>
        </authorList>
    </citation>
    <scope>NUCLEOTIDE SEQUENCE [LARGE SCALE GENOMIC DNA]</scope>
    <source>
        <strain evidence="2">DSM 21054</strain>
    </source>
</reference>
<accession>A0A173MHQ1</accession>
<evidence type="ECO:0000313" key="2">
    <source>
        <dbReference type="Proteomes" id="UP000186917"/>
    </source>
</evidence>
<dbReference type="Proteomes" id="UP000186917">
    <property type="component" value="Unassembled WGS sequence"/>
</dbReference>
<dbReference type="AlphaFoldDB" id="A0A173MHQ1"/>
<gene>
    <name evidence="1" type="ORF">SAMN05421788_102353</name>
</gene>
<name>A0A173MHQ1_9BACT</name>
<organism evidence="1 2">
    <name type="scientific">Filimonas lacunae</name>
    <dbReference type="NCBI Taxonomy" id="477680"/>
    <lineage>
        <taxon>Bacteria</taxon>
        <taxon>Pseudomonadati</taxon>
        <taxon>Bacteroidota</taxon>
        <taxon>Chitinophagia</taxon>
        <taxon>Chitinophagales</taxon>
        <taxon>Chitinophagaceae</taxon>
        <taxon>Filimonas</taxon>
    </lineage>
</organism>
<dbReference type="EMBL" id="FTOR01000002">
    <property type="protein sequence ID" value="SIS96290.1"/>
    <property type="molecule type" value="Genomic_DNA"/>
</dbReference>
<dbReference type="KEGG" id="fln:FLA_3036"/>
<protein>
    <submittedName>
        <fullName evidence="1">Uncharacterized protein</fullName>
    </submittedName>
</protein>
<sequence length="256" mass="29456">MQIQSMTSKMLIIALLVLCQFPVKAQGPLLSLQNPEKLVIHSYMRGFQVIDSTVYPRDMYDTVYVQYVDSFVMYHFPVRVIDLSAEDGGPYKIVFEYFTFIKGQKNGLLFKDTSDFFLPLRKDVDSIINERGHANVIEEKGIKMISSEKGVGHTLTENYLPDVKRSEFTFDTFFLHYDSTLVNSNYTLGATLDSSRKSKLNGFVFSFNAYYSVNQKLSFPPRDISLKFTRLPFTDADAKLANQLIALFQKHQEKLR</sequence>
<evidence type="ECO:0000313" key="1">
    <source>
        <dbReference type="EMBL" id="SIS96290.1"/>
    </source>
</evidence>
<proteinExistence type="predicted"/>